<name>A0A261R4V7_9BORD</name>
<keyword evidence="3" id="KW-1185">Reference proteome</keyword>
<sequence>MQQAMEGNFAPLRALLAEKQIPGGEAYIALAESGYAEYKAGQDAKTQAVQQIVLNAAGDEQAWNEVLDWARANAEEHERAAVNYAFDQGGILAEAMAQYLVGAYRAQPGVSTPQQGSPATSTAAARPAATDAGPLSPKDFAAKSRELRHKLGPDFESSPEYARVVQRRNAWRG</sequence>
<feature type="region of interest" description="Disordered" evidence="1">
    <location>
        <begin position="109"/>
        <end position="160"/>
    </location>
</feature>
<dbReference type="EMBL" id="NEVJ01000003">
    <property type="protein sequence ID" value="OZI20058.1"/>
    <property type="molecule type" value="Genomic_DNA"/>
</dbReference>
<evidence type="ECO:0000313" key="2">
    <source>
        <dbReference type="EMBL" id="OZI20058.1"/>
    </source>
</evidence>
<organism evidence="2 3">
    <name type="scientific">Bordetella genomosp. 9</name>
    <dbReference type="NCBI Taxonomy" id="1416803"/>
    <lineage>
        <taxon>Bacteria</taxon>
        <taxon>Pseudomonadati</taxon>
        <taxon>Pseudomonadota</taxon>
        <taxon>Betaproteobacteria</taxon>
        <taxon>Burkholderiales</taxon>
        <taxon>Alcaligenaceae</taxon>
        <taxon>Bordetella</taxon>
    </lineage>
</organism>
<dbReference type="Proteomes" id="UP000216857">
    <property type="component" value="Unassembled WGS sequence"/>
</dbReference>
<evidence type="ECO:0000313" key="3">
    <source>
        <dbReference type="Proteomes" id="UP000216857"/>
    </source>
</evidence>
<feature type="compositionally biased region" description="Low complexity" evidence="1">
    <location>
        <begin position="118"/>
        <end position="134"/>
    </location>
</feature>
<dbReference type="AlphaFoldDB" id="A0A261R4V7"/>
<reference evidence="2" key="1">
    <citation type="submission" date="2017-05" db="EMBL/GenBank/DDBJ databases">
        <title>Complete and WGS of Bordetella genogroups.</title>
        <authorList>
            <person name="Spilker T."/>
            <person name="Lipuma J."/>
        </authorList>
    </citation>
    <scope>NUCLEOTIDE SEQUENCE</scope>
    <source>
        <strain evidence="2">AU21707</strain>
    </source>
</reference>
<proteinExistence type="predicted"/>
<feature type="compositionally biased region" description="Basic and acidic residues" evidence="1">
    <location>
        <begin position="140"/>
        <end position="153"/>
    </location>
</feature>
<accession>A0A261R4V7</accession>
<gene>
    <name evidence="2" type="ORF">CAL26_21120</name>
</gene>
<evidence type="ECO:0008006" key="4">
    <source>
        <dbReference type="Google" id="ProtNLM"/>
    </source>
</evidence>
<evidence type="ECO:0000256" key="1">
    <source>
        <dbReference type="SAM" id="MobiDB-lite"/>
    </source>
</evidence>
<protein>
    <recommendedName>
        <fullName evidence="4">Scaffolding protein</fullName>
    </recommendedName>
</protein>
<comment type="caution">
    <text evidence="2">The sequence shown here is derived from an EMBL/GenBank/DDBJ whole genome shotgun (WGS) entry which is preliminary data.</text>
</comment>